<comment type="caution">
    <text evidence="1">The sequence shown here is derived from an EMBL/GenBank/DDBJ whole genome shotgun (WGS) entry which is preliminary data.</text>
</comment>
<accession>A0A167BXF5</accession>
<keyword evidence="2" id="KW-1185">Reference proteome</keyword>
<dbReference type="Proteomes" id="UP000076584">
    <property type="component" value="Unassembled WGS sequence"/>
</dbReference>
<gene>
    <name evidence="1" type="ORF">CI238_01728</name>
</gene>
<protein>
    <submittedName>
        <fullName evidence="1">Uncharacterized protein</fullName>
    </submittedName>
</protein>
<evidence type="ECO:0000313" key="2">
    <source>
        <dbReference type="Proteomes" id="UP000076584"/>
    </source>
</evidence>
<proteinExistence type="predicted"/>
<dbReference type="EMBL" id="LFIW01001556">
    <property type="protein sequence ID" value="KZL81857.1"/>
    <property type="molecule type" value="Genomic_DNA"/>
</dbReference>
<reference evidence="1 2" key="1">
    <citation type="submission" date="2015-06" db="EMBL/GenBank/DDBJ databases">
        <title>Survival trade-offs in plant roots during colonization by closely related pathogenic and mutualistic fungi.</title>
        <authorList>
            <person name="Hacquard S."/>
            <person name="Kracher B."/>
            <person name="Hiruma K."/>
            <person name="Weinman A."/>
            <person name="Muench P."/>
            <person name="Garrido Oter R."/>
            <person name="Ver Loren van Themaat E."/>
            <person name="Dallerey J.-F."/>
            <person name="Damm U."/>
            <person name="Henrissat B."/>
            <person name="Lespinet O."/>
            <person name="Thon M."/>
            <person name="Kemen E."/>
            <person name="McHardy A.C."/>
            <person name="Schulze-Lefert P."/>
            <person name="O'Connell R.J."/>
        </authorList>
    </citation>
    <scope>NUCLEOTIDE SEQUENCE [LARGE SCALE GENOMIC DNA]</scope>
    <source>
        <strain evidence="1 2">MAFF 238704</strain>
    </source>
</reference>
<organism evidence="1 2">
    <name type="scientific">Colletotrichum incanum</name>
    <name type="common">Soybean anthracnose fungus</name>
    <dbReference type="NCBI Taxonomy" id="1573173"/>
    <lineage>
        <taxon>Eukaryota</taxon>
        <taxon>Fungi</taxon>
        <taxon>Dikarya</taxon>
        <taxon>Ascomycota</taxon>
        <taxon>Pezizomycotina</taxon>
        <taxon>Sordariomycetes</taxon>
        <taxon>Hypocreomycetidae</taxon>
        <taxon>Glomerellales</taxon>
        <taxon>Glomerellaceae</taxon>
        <taxon>Colletotrichum</taxon>
        <taxon>Colletotrichum spaethianum species complex</taxon>
    </lineage>
</organism>
<name>A0A167BXF5_COLIC</name>
<sequence length="99" mass="11003">MSCFRKSYSGMRKPRQPIRVFSRSSSLTLPTPYPGKSWNGESRDLEKMNGSYPNCIYTQAKEAKSKGFKTRWSCTRCEAGISRTTGDASPLRSGGIGLL</sequence>
<dbReference type="AlphaFoldDB" id="A0A167BXF5"/>
<evidence type="ECO:0000313" key="1">
    <source>
        <dbReference type="EMBL" id="KZL81857.1"/>
    </source>
</evidence>